<comment type="caution">
    <text evidence="1">The sequence shown here is derived from an EMBL/GenBank/DDBJ whole genome shotgun (WGS) entry which is preliminary data.</text>
</comment>
<evidence type="ECO:0000313" key="1">
    <source>
        <dbReference type="EMBL" id="KAJ7616430.1"/>
    </source>
</evidence>
<name>A0AAD7BC59_9AGAR</name>
<reference evidence="1" key="1">
    <citation type="submission" date="2023-03" db="EMBL/GenBank/DDBJ databases">
        <title>Massive genome expansion in bonnet fungi (Mycena s.s.) driven by repeated elements and novel gene families across ecological guilds.</title>
        <authorList>
            <consortium name="Lawrence Berkeley National Laboratory"/>
            <person name="Harder C.B."/>
            <person name="Miyauchi S."/>
            <person name="Viragh M."/>
            <person name="Kuo A."/>
            <person name="Thoen E."/>
            <person name="Andreopoulos B."/>
            <person name="Lu D."/>
            <person name="Skrede I."/>
            <person name="Drula E."/>
            <person name="Henrissat B."/>
            <person name="Morin E."/>
            <person name="Kohler A."/>
            <person name="Barry K."/>
            <person name="LaButti K."/>
            <person name="Morin E."/>
            <person name="Salamov A."/>
            <person name="Lipzen A."/>
            <person name="Mereny Z."/>
            <person name="Hegedus B."/>
            <person name="Baldrian P."/>
            <person name="Stursova M."/>
            <person name="Weitz H."/>
            <person name="Taylor A."/>
            <person name="Grigoriev I.V."/>
            <person name="Nagy L.G."/>
            <person name="Martin F."/>
            <person name="Kauserud H."/>
        </authorList>
    </citation>
    <scope>NUCLEOTIDE SEQUENCE</scope>
    <source>
        <strain evidence="1">9284</strain>
    </source>
</reference>
<keyword evidence="2" id="KW-1185">Reference proteome</keyword>
<gene>
    <name evidence="1" type="ORF">FB45DRAFT_1063899</name>
</gene>
<evidence type="ECO:0000313" key="2">
    <source>
        <dbReference type="Proteomes" id="UP001221142"/>
    </source>
</evidence>
<organism evidence="1 2">
    <name type="scientific">Roridomyces roridus</name>
    <dbReference type="NCBI Taxonomy" id="1738132"/>
    <lineage>
        <taxon>Eukaryota</taxon>
        <taxon>Fungi</taxon>
        <taxon>Dikarya</taxon>
        <taxon>Basidiomycota</taxon>
        <taxon>Agaricomycotina</taxon>
        <taxon>Agaricomycetes</taxon>
        <taxon>Agaricomycetidae</taxon>
        <taxon>Agaricales</taxon>
        <taxon>Marasmiineae</taxon>
        <taxon>Mycenaceae</taxon>
        <taxon>Roridomyces</taxon>
    </lineage>
</organism>
<dbReference type="AlphaFoldDB" id="A0AAD7BC59"/>
<protein>
    <submittedName>
        <fullName evidence="1">Uncharacterized protein</fullName>
    </submittedName>
</protein>
<dbReference type="Proteomes" id="UP001221142">
    <property type="component" value="Unassembled WGS sequence"/>
</dbReference>
<sequence>MSSRQVWRHTTDYSDFDLWDQDDNGTSKYTDAASPISSTYDAIVLREPASYSMGYHFAHVLEAREQHLTANVDSVQPYRMIQQCSAPFLPEAITLPRLYDEAQAGSIMLSLAPSDATFASLGGYVMTTPNFDDPLLPWSSTAPQWSYDEFASEPLAGFRNSLLNAWVHESSSGHRPRGFIAEASMSTSFTDVDDSSVPWLPSLTLAHRTAAPSALHGDALPLDGPTANVASELSRGIFPIDLTRDIDFTRLSGLQAFPIPPQTAIHIMPTTRGSSLFEMNTGHSVETAVSIIHQLQVLLHSPLSLETFHTSLTRTAKRAVREYFVAHSKRAATVWRGFLKGRSQVDGPLGAVLLRGHTFMWGFQHTHGQWVIHVEMPPAWNEL</sequence>
<accession>A0AAD7BC59</accession>
<dbReference type="EMBL" id="JARKIF010000022">
    <property type="protein sequence ID" value="KAJ7616430.1"/>
    <property type="molecule type" value="Genomic_DNA"/>
</dbReference>
<proteinExistence type="predicted"/>